<keyword evidence="5 6" id="KW-0472">Membrane</keyword>
<evidence type="ECO:0000313" key="8">
    <source>
        <dbReference type="EMBL" id="RDS81426.1"/>
    </source>
</evidence>
<evidence type="ECO:0000313" key="9">
    <source>
        <dbReference type="Proteomes" id="UP000255334"/>
    </source>
</evidence>
<feature type="transmembrane region" description="Helical" evidence="6">
    <location>
        <begin position="202"/>
        <end position="222"/>
    </location>
</feature>
<keyword evidence="3 6" id="KW-0812">Transmembrane</keyword>
<evidence type="ECO:0000256" key="1">
    <source>
        <dbReference type="ARBA" id="ARBA00004651"/>
    </source>
</evidence>
<dbReference type="RefSeq" id="WP_115479331.1">
    <property type="nucleotide sequence ID" value="NZ_QRBF01000007.1"/>
</dbReference>
<feature type="domain" description="MASE1" evidence="7">
    <location>
        <begin position="20"/>
        <end position="301"/>
    </location>
</feature>
<reference evidence="8 9" key="1">
    <citation type="submission" date="2018-07" db="EMBL/GenBank/DDBJ databases">
        <title>Dyella monticola sp. nov. and Dyella psychrodurans sp. nov. isolated from monsoon evergreen broad-leaved forest soil of Dinghu Mountain, China.</title>
        <authorList>
            <person name="Gao Z."/>
            <person name="Qiu L."/>
        </authorList>
    </citation>
    <scope>NUCLEOTIDE SEQUENCE [LARGE SCALE GENOMIC DNA]</scope>
    <source>
        <strain evidence="8 9">4MSK11</strain>
    </source>
</reference>
<dbReference type="Proteomes" id="UP000255334">
    <property type="component" value="Unassembled WGS sequence"/>
</dbReference>
<protein>
    <recommendedName>
        <fullName evidence="7">MASE1 domain-containing protein</fullName>
    </recommendedName>
</protein>
<dbReference type="EMBL" id="QRBF01000007">
    <property type="protein sequence ID" value="RDS81426.1"/>
    <property type="molecule type" value="Genomic_DNA"/>
</dbReference>
<proteinExistence type="predicted"/>
<keyword evidence="4 6" id="KW-1133">Transmembrane helix</keyword>
<evidence type="ECO:0000256" key="2">
    <source>
        <dbReference type="ARBA" id="ARBA00022475"/>
    </source>
</evidence>
<keyword evidence="9" id="KW-1185">Reference proteome</keyword>
<feature type="transmembrane region" description="Helical" evidence="6">
    <location>
        <begin position="162"/>
        <end position="182"/>
    </location>
</feature>
<evidence type="ECO:0000256" key="3">
    <source>
        <dbReference type="ARBA" id="ARBA00022692"/>
    </source>
</evidence>
<dbReference type="Pfam" id="PF05231">
    <property type="entry name" value="MASE1"/>
    <property type="match status" value="1"/>
</dbReference>
<dbReference type="InterPro" id="IPR007895">
    <property type="entry name" value="MASE1"/>
</dbReference>
<evidence type="ECO:0000256" key="4">
    <source>
        <dbReference type="ARBA" id="ARBA00022989"/>
    </source>
</evidence>
<comment type="subcellular location">
    <subcellularLocation>
        <location evidence="1">Cell membrane</location>
        <topology evidence="1">Multi-pass membrane protein</topology>
    </subcellularLocation>
</comment>
<comment type="caution">
    <text evidence="8">The sequence shown here is derived from an EMBL/GenBank/DDBJ whole genome shotgun (WGS) entry which is preliminary data.</text>
</comment>
<feature type="transmembrane region" description="Helical" evidence="6">
    <location>
        <begin position="123"/>
        <end position="142"/>
    </location>
</feature>
<evidence type="ECO:0000259" key="7">
    <source>
        <dbReference type="Pfam" id="PF05231"/>
    </source>
</evidence>
<gene>
    <name evidence="8" type="ORF">DWU99_17310</name>
</gene>
<sequence length="551" mass="61331">MSEAKSVAGSSTNKRWLMHVAVALGYALAYVTVRPFSVTYWPFVFGLRVACLMLTPRRYWPALVVGEVIPLAYFNALCLDDFGLLAMVLNSMPLIAVGMPVISWFRNRAGLFPTPGMVNLTRLLGCMLALSALWASIKYAILSTVHLPSGPYHIPEGAAWKYAIGIYTVLLLVVPWVIMIRIRGRRHLWPLLPLRTQMTHPLVRDAGVALLILLGLMGWYRVAGTDTQSTPLMAMFLPAVWLTLKHGWRASVLGGTLSLVSLACASNLLMWTSDAYHLQAETLMDMAITSLYFFGARISEQGRAYGQARQDAREDKDVARSALALGEARLQRTSQALDYLATLLRMDYMDVLTRYVPPEEYTSFHQEAEHLRRHVRHLAESLYPSAWRERGLGAALHETLGKVLREADITYDCDTVGRELRFLSPACQSVLYRVACDAVTALSTSPACIGLHMGIRTGRRPSGRWVVLRIRSMENPQRVAAAMVQGRSREGIATALGASLRTVEEARQLVRLFDGLLDLRTVPDGKRISLLLYDQAPNATVPAAPIRLWVE</sequence>
<name>A0A370WZA3_9GAMM</name>
<organism evidence="8 9">
    <name type="scientific">Dyella psychrodurans</name>
    <dbReference type="NCBI Taxonomy" id="1927960"/>
    <lineage>
        <taxon>Bacteria</taxon>
        <taxon>Pseudomonadati</taxon>
        <taxon>Pseudomonadota</taxon>
        <taxon>Gammaproteobacteria</taxon>
        <taxon>Lysobacterales</taxon>
        <taxon>Rhodanobacteraceae</taxon>
        <taxon>Dyella</taxon>
    </lineage>
</organism>
<accession>A0A370WZA3</accession>
<dbReference type="AlphaFoldDB" id="A0A370WZA3"/>
<feature type="transmembrane region" description="Helical" evidence="6">
    <location>
        <begin position="20"/>
        <end position="47"/>
    </location>
</feature>
<keyword evidence="2" id="KW-1003">Cell membrane</keyword>
<feature type="transmembrane region" description="Helical" evidence="6">
    <location>
        <begin position="82"/>
        <end position="102"/>
    </location>
</feature>
<dbReference type="GO" id="GO:0005886">
    <property type="term" value="C:plasma membrane"/>
    <property type="evidence" value="ECO:0007669"/>
    <property type="project" value="UniProtKB-SubCell"/>
</dbReference>
<dbReference type="OrthoDB" id="5929525at2"/>
<evidence type="ECO:0000256" key="5">
    <source>
        <dbReference type="ARBA" id="ARBA00023136"/>
    </source>
</evidence>
<evidence type="ECO:0000256" key="6">
    <source>
        <dbReference type="SAM" id="Phobius"/>
    </source>
</evidence>